<keyword evidence="2" id="KW-0597">Phosphoprotein</keyword>
<sequence>MNQPATIDKSLIQGYLDNLGGTVVAQMLALYQKQSGVYIGEIEAAINEQSQSNWQERCHKMKGAAASVGLLSVHQFLVAIEKSTETWPQKSEHLARLKIDNTAAIADFKQWLESS</sequence>
<dbReference type="GO" id="GO:0000160">
    <property type="term" value="P:phosphorelay signal transduction system"/>
    <property type="evidence" value="ECO:0007669"/>
    <property type="project" value="UniProtKB-KW"/>
</dbReference>
<accession>A0A3E0U1G0</accession>
<name>A0A3E0U1G0_9GAMM</name>
<proteinExistence type="predicted"/>
<evidence type="ECO:0000256" key="1">
    <source>
        <dbReference type="ARBA" id="ARBA00023012"/>
    </source>
</evidence>
<dbReference type="GO" id="GO:0004672">
    <property type="term" value="F:protein kinase activity"/>
    <property type="evidence" value="ECO:0007669"/>
    <property type="project" value="UniProtKB-ARBA"/>
</dbReference>
<keyword evidence="5" id="KW-1185">Reference proteome</keyword>
<feature type="modified residue" description="Phosphohistidine" evidence="2">
    <location>
        <position position="59"/>
    </location>
</feature>
<evidence type="ECO:0000256" key="2">
    <source>
        <dbReference type="PROSITE-ProRule" id="PRU00110"/>
    </source>
</evidence>
<comment type="caution">
    <text evidence="4">The sequence shown here is derived from an EMBL/GenBank/DDBJ whole genome shotgun (WGS) entry which is preliminary data.</text>
</comment>
<dbReference type="InterPro" id="IPR008207">
    <property type="entry name" value="Sig_transdc_His_kin_Hpt_dom"/>
</dbReference>
<protein>
    <submittedName>
        <fullName evidence="4">Phosphorelay protein</fullName>
    </submittedName>
</protein>
<reference evidence="5" key="1">
    <citation type="submission" date="2018-08" db="EMBL/GenBank/DDBJ databases">
        <title>Thalassotalea euphylliae genome.</title>
        <authorList>
            <person name="Summers S."/>
            <person name="Rice S.A."/>
            <person name="Freckelton M.L."/>
            <person name="Nedved B.T."/>
            <person name="Hadfield M.G."/>
        </authorList>
    </citation>
    <scope>NUCLEOTIDE SEQUENCE [LARGE SCALE GENOMIC DNA]</scope>
    <source>
        <strain evidence="5">H3</strain>
    </source>
</reference>
<dbReference type="SUPFAM" id="SSF47226">
    <property type="entry name" value="Histidine-containing phosphotransfer domain, HPT domain"/>
    <property type="match status" value="1"/>
</dbReference>
<dbReference type="EMBL" id="QUOT01000001">
    <property type="protein sequence ID" value="REL30786.1"/>
    <property type="molecule type" value="Genomic_DNA"/>
</dbReference>
<dbReference type="AlphaFoldDB" id="A0A3E0U1G0"/>
<feature type="domain" description="HPt" evidence="3">
    <location>
        <begin position="20"/>
        <end position="115"/>
    </location>
</feature>
<dbReference type="Pfam" id="PF01627">
    <property type="entry name" value="Hpt"/>
    <property type="match status" value="1"/>
</dbReference>
<dbReference type="Gene3D" id="1.20.120.160">
    <property type="entry name" value="HPT domain"/>
    <property type="match status" value="1"/>
</dbReference>
<dbReference type="PROSITE" id="PS50894">
    <property type="entry name" value="HPT"/>
    <property type="match status" value="1"/>
</dbReference>
<evidence type="ECO:0000259" key="3">
    <source>
        <dbReference type="PROSITE" id="PS50894"/>
    </source>
</evidence>
<evidence type="ECO:0000313" key="4">
    <source>
        <dbReference type="EMBL" id="REL30786.1"/>
    </source>
</evidence>
<keyword evidence="1" id="KW-0902">Two-component regulatory system</keyword>
<dbReference type="RefSeq" id="WP_116015230.1">
    <property type="nucleotide sequence ID" value="NZ_QUOT01000001.1"/>
</dbReference>
<dbReference type="Proteomes" id="UP000256899">
    <property type="component" value="Unassembled WGS sequence"/>
</dbReference>
<dbReference type="InterPro" id="IPR036641">
    <property type="entry name" value="HPT_dom_sf"/>
</dbReference>
<gene>
    <name evidence="4" type="ORF">DXX94_08685</name>
</gene>
<organism evidence="4 5">
    <name type="scientific">Thalassotalea euphylliae</name>
    <dbReference type="NCBI Taxonomy" id="1655234"/>
    <lineage>
        <taxon>Bacteria</taxon>
        <taxon>Pseudomonadati</taxon>
        <taxon>Pseudomonadota</taxon>
        <taxon>Gammaproteobacteria</taxon>
        <taxon>Alteromonadales</taxon>
        <taxon>Colwelliaceae</taxon>
        <taxon>Thalassotalea</taxon>
    </lineage>
</organism>
<evidence type="ECO:0000313" key="5">
    <source>
        <dbReference type="Proteomes" id="UP000256899"/>
    </source>
</evidence>